<sequence>NFVSKILLNKIFDKKKSDITISELYLDKIRTLKFSSPSFDQEKCILYFHGGGYVAGSPETHQNFLMALSKKSQISIYAIDYSLAPENHYPAALNDAVASYKCLLDMGYKAENIFMGGDSAGGNLTLVSVLKLQEIGKELPAKLFLLSPWTNLTASGESIKSNSKKDPYLSYDDFLATSQSLKKMAEEWYAPNEDYQNPFISPVFANFYSFPETLIQVSDIEILLSDSVDVAEKLKQNDNKVILRIYKNLPHVWQVFGFLPEAKEATVEIS</sequence>
<protein>
    <recommendedName>
        <fullName evidence="3">Alpha/beta hydrolase fold-3 domain-containing protein</fullName>
    </recommendedName>
</protein>
<dbReference type="AlphaFoldDB" id="A0A381W1T3"/>
<evidence type="ECO:0000259" key="3">
    <source>
        <dbReference type="Pfam" id="PF07859"/>
    </source>
</evidence>
<dbReference type="PANTHER" id="PTHR23025">
    <property type="entry name" value="TRIACYLGLYCEROL LIPASE"/>
    <property type="match status" value="1"/>
</dbReference>
<evidence type="ECO:0000313" key="4">
    <source>
        <dbReference type="EMBL" id="SVA46434.1"/>
    </source>
</evidence>
<dbReference type="GO" id="GO:0019433">
    <property type="term" value="P:triglyceride catabolic process"/>
    <property type="evidence" value="ECO:0007669"/>
    <property type="project" value="TreeGrafter"/>
</dbReference>
<feature type="domain" description="Alpha/beta hydrolase fold-3" evidence="3">
    <location>
        <begin position="45"/>
        <end position="254"/>
    </location>
</feature>
<dbReference type="SUPFAM" id="SSF53474">
    <property type="entry name" value="alpha/beta-Hydrolases"/>
    <property type="match status" value="1"/>
</dbReference>
<evidence type="ECO:0000256" key="2">
    <source>
        <dbReference type="ARBA" id="ARBA00022801"/>
    </source>
</evidence>
<dbReference type="PROSITE" id="PS01173">
    <property type="entry name" value="LIPASE_GDXG_HIS"/>
    <property type="match status" value="1"/>
</dbReference>
<evidence type="ECO:0000256" key="1">
    <source>
        <dbReference type="ARBA" id="ARBA00010515"/>
    </source>
</evidence>
<dbReference type="EMBL" id="UINC01010438">
    <property type="protein sequence ID" value="SVA46434.1"/>
    <property type="molecule type" value="Genomic_DNA"/>
</dbReference>
<proteinExistence type="inferred from homology"/>
<dbReference type="GO" id="GO:0004771">
    <property type="term" value="F:sterol ester esterase activity"/>
    <property type="evidence" value="ECO:0007669"/>
    <property type="project" value="TreeGrafter"/>
</dbReference>
<keyword evidence="2" id="KW-0378">Hydrolase</keyword>
<organism evidence="4">
    <name type="scientific">marine metagenome</name>
    <dbReference type="NCBI Taxonomy" id="408172"/>
    <lineage>
        <taxon>unclassified sequences</taxon>
        <taxon>metagenomes</taxon>
        <taxon>ecological metagenomes</taxon>
    </lineage>
</organism>
<feature type="non-terminal residue" evidence="4">
    <location>
        <position position="270"/>
    </location>
</feature>
<gene>
    <name evidence="4" type="ORF">METZ01_LOCUS99288</name>
</gene>
<dbReference type="Pfam" id="PF07859">
    <property type="entry name" value="Abhydrolase_3"/>
    <property type="match status" value="1"/>
</dbReference>
<feature type="non-terminal residue" evidence="4">
    <location>
        <position position="1"/>
    </location>
</feature>
<dbReference type="GO" id="GO:0004806">
    <property type="term" value="F:triacylglycerol lipase activity"/>
    <property type="evidence" value="ECO:0007669"/>
    <property type="project" value="TreeGrafter"/>
</dbReference>
<dbReference type="GO" id="GO:0005829">
    <property type="term" value="C:cytosol"/>
    <property type="evidence" value="ECO:0007669"/>
    <property type="project" value="TreeGrafter"/>
</dbReference>
<dbReference type="Gene3D" id="3.40.50.1820">
    <property type="entry name" value="alpha/beta hydrolase"/>
    <property type="match status" value="1"/>
</dbReference>
<comment type="similarity">
    <text evidence="1">Belongs to the 'GDXG' lipolytic enzyme family.</text>
</comment>
<dbReference type="InterPro" id="IPR002168">
    <property type="entry name" value="Lipase_GDXG_HIS_AS"/>
</dbReference>
<accession>A0A381W1T3</accession>
<name>A0A381W1T3_9ZZZZ</name>
<dbReference type="InterPro" id="IPR029058">
    <property type="entry name" value="AB_hydrolase_fold"/>
</dbReference>
<dbReference type="PANTHER" id="PTHR23025:SF3">
    <property type="entry name" value="HORMONE-SENSITIVE LIPASE"/>
    <property type="match status" value="1"/>
</dbReference>
<reference evidence="4" key="1">
    <citation type="submission" date="2018-05" db="EMBL/GenBank/DDBJ databases">
        <authorList>
            <person name="Lanie J.A."/>
            <person name="Ng W.-L."/>
            <person name="Kazmierczak K.M."/>
            <person name="Andrzejewski T.M."/>
            <person name="Davidsen T.M."/>
            <person name="Wayne K.J."/>
            <person name="Tettelin H."/>
            <person name="Glass J.I."/>
            <person name="Rusch D."/>
            <person name="Podicherti R."/>
            <person name="Tsui H.-C.T."/>
            <person name="Winkler M.E."/>
        </authorList>
    </citation>
    <scope>NUCLEOTIDE SEQUENCE</scope>
</reference>
<dbReference type="InterPro" id="IPR013094">
    <property type="entry name" value="AB_hydrolase_3"/>
</dbReference>